<feature type="region of interest" description="Disordered" evidence="1">
    <location>
        <begin position="865"/>
        <end position="937"/>
    </location>
</feature>
<feature type="compositionally biased region" description="Polar residues" evidence="1">
    <location>
        <begin position="9"/>
        <end position="24"/>
    </location>
</feature>
<dbReference type="OrthoDB" id="2275718at2759"/>
<evidence type="ECO:0000313" key="4">
    <source>
        <dbReference type="Proteomes" id="UP000785200"/>
    </source>
</evidence>
<feature type="compositionally biased region" description="Basic and acidic residues" evidence="1">
    <location>
        <begin position="357"/>
        <end position="375"/>
    </location>
</feature>
<protein>
    <submittedName>
        <fullName evidence="3">PAB1-binding 1</fullName>
    </submittedName>
</protein>
<feature type="compositionally biased region" description="Basic and acidic residues" evidence="1">
    <location>
        <begin position="224"/>
        <end position="234"/>
    </location>
</feature>
<gene>
    <name evidence="3" type="ORF">D0Z07_0186</name>
</gene>
<dbReference type="PANTHER" id="PTHR12854">
    <property type="entry name" value="ATAXIN 2-RELATED"/>
    <property type="match status" value="1"/>
</dbReference>
<feature type="domain" description="LsmAD" evidence="2">
    <location>
        <begin position="106"/>
        <end position="179"/>
    </location>
</feature>
<feature type="compositionally biased region" description="Polar residues" evidence="1">
    <location>
        <begin position="40"/>
        <end position="54"/>
    </location>
</feature>
<name>A0A9P7B0X1_9HELO</name>
<evidence type="ECO:0000313" key="3">
    <source>
        <dbReference type="EMBL" id="KAG0652544.1"/>
    </source>
</evidence>
<feature type="compositionally biased region" description="Polar residues" evidence="1">
    <location>
        <begin position="401"/>
        <end position="435"/>
    </location>
</feature>
<feature type="region of interest" description="Disordered" evidence="1">
    <location>
        <begin position="1"/>
        <end position="99"/>
    </location>
</feature>
<dbReference type="Pfam" id="PF06741">
    <property type="entry name" value="LsmAD"/>
    <property type="match status" value="1"/>
</dbReference>
<accession>A0A9P7B0X1</accession>
<dbReference type="GO" id="GO:0010494">
    <property type="term" value="C:cytoplasmic stress granule"/>
    <property type="evidence" value="ECO:0007669"/>
    <property type="project" value="TreeGrafter"/>
</dbReference>
<organism evidence="3 4">
    <name type="scientific">Hyphodiscus hymeniophilus</name>
    <dbReference type="NCBI Taxonomy" id="353542"/>
    <lineage>
        <taxon>Eukaryota</taxon>
        <taxon>Fungi</taxon>
        <taxon>Dikarya</taxon>
        <taxon>Ascomycota</taxon>
        <taxon>Pezizomycotina</taxon>
        <taxon>Leotiomycetes</taxon>
        <taxon>Helotiales</taxon>
        <taxon>Hyphodiscaceae</taxon>
        <taxon>Hyphodiscus</taxon>
    </lineage>
</organism>
<dbReference type="GO" id="GO:0003729">
    <property type="term" value="F:mRNA binding"/>
    <property type="evidence" value="ECO:0007669"/>
    <property type="project" value="TreeGrafter"/>
</dbReference>
<feature type="compositionally biased region" description="Low complexity" evidence="1">
    <location>
        <begin position="440"/>
        <end position="454"/>
    </location>
</feature>
<feature type="compositionally biased region" description="Polar residues" evidence="1">
    <location>
        <begin position="527"/>
        <end position="545"/>
    </location>
</feature>
<dbReference type="AlphaFoldDB" id="A0A9P7B0X1"/>
<sequence>MVQGKKPNDMSNGTKYRDQSNMSYQRKDNTAGGAGKSDGRSQNGNASSFRTDTVISGARNQGEGRTLQRWQPDGPADLDGSLESGSMRSSAGGGTWDQFAENERRFGLKTDYDENIYTTSIDKNHPQHKQRLADADRKAKEIMNKAAFNSHVAEERVQDNIGGEDGVDEEDKYSGVRRQQDFPPLTSSNTGNKYTPPARRPPTGQTTVKGAPVDPAIISSQLARPEKVTAEKSKVNPSPAPKPEVATPPMTATSSFTAATPETKATASNTPSFSSRTASPTVRAEAAPNATATVEKDVTIAFKSFATQQRKNVDQLRSAKARNDKEIKLNDLKKFADSFKLHTPVPSDLVSIIAKDPAKQKEIQEKAKRNAEEAKVNPSEAVKPIAPLADAKPTPRAAPATHSTSGTSPATAPNRQNTNRNQGISHQGQYNSQPFRTDRPQSQQPISQQNRQPPGNLGSRLRNMEQTKQNQPLNPIPVQETKLPPTGPSHDPNFSRRSSGVASAQGARLNPNSSEFRPSAHAASFNPGGNPSTGSSPRSATTLTDQPAPPVKRSLLRRAPIPDSERPSTKDKFGTLDFIKNLKPGPGKNWEATGGIRPAYDTLPTWRQVAQDEKPTSTMHLTYAKLFDMTPFPNQPMSPQNPTSAVPQVPHQHQLPFHLQQGVHNMGPRQSPRQPQMNIHGNQHNHGPNVPFNGADDHRMMPSHSAQSYSSPRLQNMPMAAFQSPMGQPAQMAYNPQMIPYQGGGAPQMQQYRSLSQSHQFMPQPQMGPAMMMPNPANGGFMAAQGMAPGPQMMYPPGQGHFMPPANGPPVMPVNGYPSPGRNAAPMMMSQGSQQGHQQQVYGMGPGMSPGPQYGMVTPNFAQQQAPGQMPMRGYNGPNQFGTSPQQMHQFGPQRNNHPNGNHNKNFQQHNQHPNGPPSNLIPTGPQARAEGGDELK</sequence>
<feature type="compositionally biased region" description="Polar residues" evidence="1">
    <location>
        <begin position="877"/>
        <end position="895"/>
    </location>
</feature>
<feature type="compositionally biased region" description="Low complexity" evidence="1">
    <location>
        <begin position="896"/>
        <end position="914"/>
    </location>
</feature>
<dbReference type="Proteomes" id="UP000785200">
    <property type="component" value="Unassembled WGS sequence"/>
</dbReference>
<dbReference type="SMART" id="SM01272">
    <property type="entry name" value="LsmAD"/>
    <property type="match status" value="1"/>
</dbReference>
<proteinExistence type="predicted"/>
<reference evidence="3" key="1">
    <citation type="submission" date="2019-07" db="EMBL/GenBank/DDBJ databases">
        <title>Hyphodiscus hymeniophilus genome sequencing and assembly.</title>
        <authorList>
            <person name="Kramer G."/>
            <person name="Nodwell J."/>
        </authorList>
    </citation>
    <scope>NUCLEOTIDE SEQUENCE</scope>
    <source>
        <strain evidence="3">ATCC 34498</strain>
    </source>
</reference>
<feature type="compositionally biased region" description="Polar residues" evidence="1">
    <location>
        <begin position="250"/>
        <end position="280"/>
    </location>
</feature>
<feature type="compositionally biased region" description="Polar residues" evidence="1">
    <location>
        <begin position="464"/>
        <end position="473"/>
    </location>
</feature>
<evidence type="ECO:0000259" key="2">
    <source>
        <dbReference type="SMART" id="SM01272"/>
    </source>
</evidence>
<feature type="region of interest" description="Disordered" evidence="1">
    <location>
        <begin position="357"/>
        <end position="572"/>
    </location>
</feature>
<feature type="region of interest" description="Disordered" evidence="1">
    <location>
        <begin position="155"/>
        <end position="290"/>
    </location>
</feature>
<dbReference type="InterPro" id="IPR009604">
    <property type="entry name" value="LsmAD_domain"/>
</dbReference>
<feature type="compositionally biased region" description="Basic and acidic residues" evidence="1">
    <location>
        <begin position="563"/>
        <end position="572"/>
    </location>
</feature>
<dbReference type="GO" id="GO:0034063">
    <property type="term" value="P:stress granule assembly"/>
    <property type="evidence" value="ECO:0007669"/>
    <property type="project" value="TreeGrafter"/>
</dbReference>
<dbReference type="EMBL" id="VNKQ01000002">
    <property type="protein sequence ID" value="KAG0652544.1"/>
    <property type="molecule type" value="Genomic_DNA"/>
</dbReference>
<keyword evidence="4" id="KW-1185">Reference proteome</keyword>
<dbReference type="InterPro" id="IPR045117">
    <property type="entry name" value="ATXN2-like"/>
</dbReference>
<dbReference type="PANTHER" id="PTHR12854:SF7">
    <property type="entry name" value="ATAXIN-2 HOMOLOG"/>
    <property type="match status" value="1"/>
</dbReference>
<comment type="caution">
    <text evidence="3">The sequence shown here is derived from an EMBL/GenBank/DDBJ whole genome shotgun (WGS) entry which is preliminary data.</text>
</comment>
<evidence type="ECO:0000256" key="1">
    <source>
        <dbReference type="SAM" id="MobiDB-lite"/>
    </source>
</evidence>